<feature type="region of interest" description="Disordered" evidence="1">
    <location>
        <begin position="139"/>
        <end position="160"/>
    </location>
</feature>
<dbReference type="RefSeq" id="WP_407031049.1">
    <property type="nucleotide sequence ID" value="NZ_JAQGEF010000007.1"/>
</dbReference>
<proteinExistence type="predicted"/>
<reference evidence="2 3" key="1">
    <citation type="submission" date="2022-12" db="EMBL/GenBank/DDBJ databases">
        <title>Chitinophagaceae gen. sp. nov., a new member of the family Chitinophagaceae, isolated from soil in a chemical factory.</title>
        <authorList>
            <person name="Ke Z."/>
        </authorList>
    </citation>
    <scope>NUCLEOTIDE SEQUENCE [LARGE SCALE GENOMIC DNA]</scope>
    <source>
        <strain evidence="2 3">LY-5</strain>
    </source>
</reference>
<sequence>MSKYTSEHFSHCKINPFTKGAMIDTYTSLKEVAAGSNMKQLDKVLRYIVSIYDESSPLVLQETNLATRKTQAAIIAGFDIINDEKFLSSIYSCENDNFLSLLMMYFSKFSKPKIWQMIIANEQLFEEYLARLMKPINSTTEDDDDAEDKPRKKAPTEKDELQALQIKSKLREEMLTIISSLEELHNKLFKIDLNLINKYKTTGISPETMAKAKKP</sequence>
<dbReference type="Proteomes" id="UP001210231">
    <property type="component" value="Unassembled WGS sequence"/>
</dbReference>
<accession>A0ABT4UIQ7</accession>
<organism evidence="2 3">
    <name type="scientific">Polluticaenibacter yanchengensis</name>
    <dbReference type="NCBI Taxonomy" id="3014562"/>
    <lineage>
        <taxon>Bacteria</taxon>
        <taxon>Pseudomonadati</taxon>
        <taxon>Bacteroidota</taxon>
        <taxon>Chitinophagia</taxon>
        <taxon>Chitinophagales</taxon>
        <taxon>Chitinophagaceae</taxon>
        <taxon>Polluticaenibacter</taxon>
    </lineage>
</organism>
<evidence type="ECO:0000313" key="2">
    <source>
        <dbReference type="EMBL" id="MDA3614724.1"/>
    </source>
</evidence>
<keyword evidence="3" id="KW-1185">Reference proteome</keyword>
<gene>
    <name evidence="2" type="ORF">O3P16_07885</name>
</gene>
<name>A0ABT4UIQ7_9BACT</name>
<comment type="caution">
    <text evidence="2">The sequence shown here is derived from an EMBL/GenBank/DDBJ whole genome shotgun (WGS) entry which is preliminary data.</text>
</comment>
<dbReference type="EMBL" id="JAQGEF010000007">
    <property type="protein sequence ID" value="MDA3614724.1"/>
    <property type="molecule type" value="Genomic_DNA"/>
</dbReference>
<evidence type="ECO:0000313" key="3">
    <source>
        <dbReference type="Proteomes" id="UP001210231"/>
    </source>
</evidence>
<evidence type="ECO:0000256" key="1">
    <source>
        <dbReference type="SAM" id="MobiDB-lite"/>
    </source>
</evidence>
<protein>
    <submittedName>
        <fullName evidence="2">Uncharacterized protein</fullName>
    </submittedName>
</protein>
<feature type="compositionally biased region" description="Basic and acidic residues" evidence="1">
    <location>
        <begin position="148"/>
        <end position="160"/>
    </location>
</feature>